<organism evidence="5 6">
    <name type="scientific">Thalassiosira oceanica</name>
    <name type="common">Marine diatom</name>
    <dbReference type="NCBI Taxonomy" id="159749"/>
    <lineage>
        <taxon>Eukaryota</taxon>
        <taxon>Sar</taxon>
        <taxon>Stramenopiles</taxon>
        <taxon>Ochrophyta</taxon>
        <taxon>Bacillariophyta</taxon>
        <taxon>Coscinodiscophyceae</taxon>
        <taxon>Thalassiosirophycidae</taxon>
        <taxon>Thalassiosirales</taxon>
        <taxon>Thalassiosiraceae</taxon>
        <taxon>Thalassiosira</taxon>
    </lineage>
</organism>
<dbReference type="GO" id="GO:0031415">
    <property type="term" value="C:NatA complex"/>
    <property type="evidence" value="ECO:0007669"/>
    <property type="project" value="TreeGrafter"/>
</dbReference>
<dbReference type="SUPFAM" id="SSF55729">
    <property type="entry name" value="Acyl-CoA N-acyltransferases (Nat)"/>
    <property type="match status" value="1"/>
</dbReference>
<feature type="signal peptide" evidence="3">
    <location>
        <begin position="1"/>
        <end position="18"/>
    </location>
</feature>
<dbReference type="InterPro" id="IPR051556">
    <property type="entry name" value="N-term/lysine_N-AcTrnsfr"/>
</dbReference>
<keyword evidence="2" id="KW-0012">Acyltransferase</keyword>
<dbReference type="Proteomes" id="UP000266841">
    <property type="component" value="Unassembled WGS sequence"/>
</dbReference>
<dbReference type="GO" id="GO:0007064">
    <property type="term" value="P:mitotic sister chromatid cohesion"/>
    <property type="evidence" value="ECO:0007669"/>
    <property type="project" value="TreeGrafter"/>
</dbReference>
<dbReference type="OMA" id="FACCAST"/>
<proteinExistence type="predicted"/>
<dbReference type="Pfam" id="PF00583">
    <property type="entry name" value="Acetyltransf_1"/>
    <property type="match status" value="1"/>
</dbReference>
<dbReference type="eggNOG" id="ENOG502SBET">
    <property type="taxonomic scope" value="Eukaryota"/>
</dbReference>
<feature type="domain" description="N-acetyltransferase" evidence="4">
    <location>
        <begin position="146"/>
        <end position="305"/>
    </location>
</feature>
<evidence type="ECO:0000313" key="5">
    <source>
        <dbReference type="EMBL" id="EJK64398.1"/>
    </source>
</evidence>
<reference evidence="5 6" key="1">
    <citation type="journal article" date="2012" name="Genome Biol.">
        <title>Genome and low-iron response of an oceanic diatom adapted to chronic iron limitation.</title>
        <authorList>
            <person name="Lommer M."/>
            <person name="Specht M."/>
            <person name="Roy A.S."/>
            <person name="Kraemer L."/>
            <person name="Andreson R."/>
            <person name="Gutowska M.A."/>
            <person name="Wolf J."/>
            <person name="Bergner S.V."/>
            <person name="Schilhabel M.B."/>
            <person name="Klostermeier U.C."/>
            <person name="Beiko R.G."/>
            <person name="Rosenstiel P."/>
            <person name="Hippler M."/>
            <person name="Laroche J."/>
        </authorList>
    </citation>
    <scope>NUCLEOTIDE SEQUENCE [LARGE SCALE GENOMIC DNA]</scope>
    <source>
        <strain evidence="5 6">CCMP1005</strain>
    </source>
</reference>
<dbReference type="PANTHER" id="PTHR42919:SF8">
    <property type="entry name" value="N-ALPHA-ACETYLTRANSFERASE 50"/>
    <property type="match status" value="1"/>
</dbReference>
<dbReference type="CDD" id="cd04301">
    <property type="entry name" value="NAT_SF"/>
    <property type="match status" value="1"/>
</dbReference>
<dbReference type="InterPro" id="IPR016181">
    <property type="entry name" value="Acyl_CoA_acyltransferase"/>
</dbReference>
<evidence type="ECO:0000256" key="2">
    <source>
        <dbReference type="ARBA" id="ARBA00023315"/>
    </source>
</evidence>
<dbReference type="Gene3D" id="3.40.630.30">
    <property type="match status" value="1"/>
</dbReference>
<keyword evidence="1" id="KW-0808">Transferase</keyword>
<sequence length="334" mass="37154">MKGRLSTLIWFLLVGADGDRGAPFLVSAFTDNQIIVREAIVASAAVAQALEVSDDSTKTGRNKVPFIIERIGRGDDDQIEKIAAMCVDVFFNPSKNLEAGRQLSASKNTPAWRSLQLAYLRSAQIGDMRSRRAFKKDSKVELIIARRIDQKPPAELEEHCEVMGTNTTGIYNSEQLLLGESGDLVKGPIIGFCEVSERKFGLGKGYNDTKARPYISNLSVIESARESGIGSRLVDACEEAVLDWDAGHKEIALQVEEDNKSAIQFYKKRGYEYVFSDPTCKRYDASGFFLKESKVTKFAMTKRLPNQSRTGGEVIDPPSFVDRLRNSFFVQKTN</sequence>
<dbReference type="PANTHER" id="PTHR42919">
    <property type="entry name" value="N-ALPHA-ACETYLTRANSFERASE"/>
    <property type="match status" value="1"/>
</dbReference>
<evidence type="ECO:0000259" key="4">
    <source>
        <dbReference type="PROSITE" id="PS51186"/>
    </source>
</evidence>
<evidence type="ECO:0000313" key="6">
    <source>
        <dbReference type="Proteomes" id="UP000266841"/>
    </source>
</evidence>
<evidence type="ECO:0000256" key="1">
    <source>
        <dbReference type="ARBA" id="ARBA00022679"/>
    </source>
</evidence>
<dbReference type="GO" id="GO:0008080">
    <property type="term" value="F:N-acetyltransferase activity"/>
    <property type="evidence" value="ECO:0007669"/>
    <property type="project" value="TreeGrafter"/>
</dbReference>
<feature type="chain" id="PRO_5030173058" description="N-acetyltransferase domain-containing protein" evidence="3">
    <location>
        <begin position="19"/>
        <end position="334"/>
    </location>
</feature>
<dbReference type="PROSITE" id="PS51186">
    <property type="entry name" value="GNAT"/>
    <property type="match status" value="1"/>
</dbReference>
<dbReference type="OrthoDB" id="47374at2759"/>
<keyword evidence="3" id="KW-0732">Signal</keyword>
<dbReference type="InterPro" id="IPR000182">
    <property type="entry name" value="GNAT_dom"/>
</dbReference>
<keyword evidence="6" id="KW-1185">Reference proteome</keyword>
<gene>
    <name evidence="5" type="ORF">THAOC_14868</name>
</gene>
<dbReference type="AlphaFoldDB" id="K0SE37"/>
<accession>K0SE37</accession>
<name>K0SE37_THAOC</name>
<comment type="caution">
    <text evidence="5">The sequence shown here is derived from an EMBL/GenBank/DDBJ whole genome shotgun (WGS) entry which is preliminary data.</text>
</comment>
<evidence type="ECO:0000256" key="3">
    <source>
        <dbReference type="SAM" id="SignalP"/>
    </source>
</evidence>
<dbReference type="EMBL" id="AGNL01017296">
    <property type="protein sequence ID" value="EJK64398.1"/>
    <property type="molecule type" value="Genomic_DNA"/>
</dbReference>
<protein>
    <recommendedName>
        <fullName evidence="4">N-acetyltransferase domain-containing protein</fullName>
    </recommendedName>
</protein>